<dbReference type="Pfam" id="PF09135">
    <property type="entry name" value="Alb1"/>
    <property type="match status" value="1"/>
</dbReference>
<feature type="region of interest" description="Disordered" evidence="7">
    <location>
        <begin position="1"/>
        <end position="21"/>
    </location>
</feature>
<dbReference type="OrthoDB" id="4068492at2759"/>
<keyword evidence="5" id="KW-0690">Ribosome biogenesis</keyword>
<evidence type="ECO:0000256" key="1">
    <source>
        <dbReference type="ARBA" id="ARBA00004123"/>
    </source>
</evidence>
<evidence type="ECO:0000313" key="8">
    <source>
        <dbReference type="EMBL" id="SGZ38957.1"/>
    </source>
</evidence>
<protein>
    <submittedName>
        <fullName evidence="8">Uncharacterized protein</fullName>
    </submittedName>
</protein>
<dbReference type="AlphaFoldDB" id="A0A1L0CJI3"/>
<dbReference type="Proteomes" id="UP000183365">
    <property type="component" value="Unassembled WGS sequence"/>
</dbReference>
<evidence type="ECO:0000256" key="4">
    <source>
        <dbReference type="ARBA" id="ARBA00022490"/>
    </source>
</evidence>
<evidence type="ECO:0000256" key="6">
    <source>
        <dbReference type="ARBA" id="ARBA00023242"/>
    </source>
</evidence>
<dbReference type="InterPro" id="IPR022784">
    <property type="entry name" value="Ribosome_bgen_Alb1"/>
</dbReference>
<evidence type="ECO:0000313" key="9">
    <source>
        <dbReference type="Proteomes" id="UP000183365"/>
    </source>
</evidence>
<dbReference type="GO" id="GO:0030687">
    <property type="term" value="C:preribosome, large subunit precursor"/>
    <property type="evidence" value="ECO:0007669"/>
    <property type="project" value="EnsemblFungi"/>
</dbReference>
<dbReference type="VEuPathDB" id="FungiDB:HGUI_01157"/>
<dbReference type="PANTHER" id="PTHR28280">
    <property type="entry name" value="SHUTTLING PRE-60S FACTOR ECM1"/>
    <property type="match status" value="1"/>
</dbReference>
<feature type="compositionally biased region" description="Basic residues" evidence="7">
    <location>
        <begin position="1"/>
        <end position="15"/>
    </location>
</feature>
<gene>
    <name evidence="8" type="ORF">HGUI_01157</name>
</gene>
<organism evidence="8 9">
    <name type="scientific">Hanseniaspora guilliermondii</name>
    <dbReference type="NCBI Taxonomy" id="56406"/>
    <lineage>
        <taxon>Eukaryota</taxon>
        <taxon>Fungi</taxon>
        <taxon>Dikarya</taxon>
        <taxon>Ascomycota</taxon>
        <taxon>Saccharomycotina</taxon>
        <taxon>Saccharomycetes</taxon>
        <taxon>Saccharomycodales</taxon>
        <taxon>Saccharomycodaceae</taxon>
        <taxon>Hanseniaspora</taxon>
    </lineage>
</organism>
<keyword evidence="6" id="KW-0539">Nucleus</keyword>
<evidence type="ECO:0000256" key="7">
    <source>
        <dbReference type="SAM" id="MobiDB-lite"/>
    </source>
</evidence>
<dbReference type="EMBL" id="FQNF01000014">
    <property type="protein sequence ID" value="SGZ38957.1"/>
    <property type="molecule type" value="Genomic_DNA"/>
</dbReference>
<dbReference type="GO" id="GO:1990275">
    <property type="term" value="F:preribosome binding"/>
    <property type="evidence" value="ECO:0007669"/>
    <property type="project" value="EnsemblFungi"/>
</dbReference>
<keyword evidence="9" id="KW-1185">Reference proteome</keyword>
<evidence type="ECO:0000256" key="2">
    <source>
        <dbReference type="ARBA" id="ARBA00004496"/>
    </source>
</evidence>
<evidence type="ECO:0000256" key="5">
    <source>
        <dbReference type="ARBA" id="ARBA00022517"/>
    </source>
</evidence>
<dbReference type="GO" id="GO:0005730">
    <property type="term" value="C:nucleolus"/>
    <property type="evidence" value="ECO:0007669"/>
    <property type="project" value="EnsemblFungi"/>
</dbReference>
<evidence type="ECO:0000256" key="3">
    <source>
        <dbReference type="ARBA" id="ARBA00022448"/>
    </source>
</evidence>
<dbReference type="GO" id="GO:0000055">
    <property type="term" value="P:ribosomal large subunit export from nucleus"/>
    <property type="evidence" value="ECO:0007669"/>
    <property type="project" value="EnsemblFungi"/>
</dbReference>
<accession>A0A1L0CJI3</accession>
<dbReference type="InterPro" id="IPR053278">
    <property type="entry name" value="Pre-60S_factor_ECM1"/>
</dbReference>
<dbReference type="GO" id="GO:0005737">
    <property type="term" value="C:cytoplasm"/>
    <property type="evidence" value="ECO:0007669"/>
    <property type="project" value="UniProtKB-SubCell"/>
</dbReference>
<keyword evidence="3" id="KW-0813">Transport</keyword>
<sequence length="206" mass="23910">MAIKNKISKNSRAAKRAGVSTRNELKELQNVARAEKTDFSRVHIKQAILEKNSNLLLSKIERKRESKIKNNINKRKEKIIAQYKLSQNSKLENLKIDNRALLANIEKSLNISNQLHNKIMKSKQRARYVQSARKAGWEQTNALAKQEIEQVNTIFNKEDPTALLKSSETTQENDDVETFAQQEERLRNERNKPRNIFEGLEVENDE</sequence>
<name>A0A1L0CJI3_9ASCO</name>
<dbReference type="PANTHER" id="PTHR28280:SF1">
    <property type="entry name" value="SHUTTLING PRE-60S FACTOR ECM1"/>
    <property type="match status" value="1"/>
</dbReference>
<reference evidence="9" key="1">
    <citation type="submission" date="2016-11" db="EMBL/GenBank/DDBJ databases">
        <authorList>
            <person name="Guldener U."/>
        </authorList>
    </citation>
    <scope>NUCLEOTIDE SEQUENCE [LARGE SCALE GENOMIC DNA]</scope>
</reference>
<comment type="subcellular location">
    <subcellularLocation>
        <location evidence="2">Cytoplasm</location>
    </subcellularLocation>
    <subcellularLocation>
        <location evidence="1">Nucleus</location>
    </subcellularLocation>
</comment>
<proteinExistence type="predicted"/>
<keyword evidence="4" id="KW-0963">Cytoplasm</keyword>